<comment type="function">
    <text evidence="12 13">Catalyzes the reversible phosphatidyl group transfer from one phosphatidylglycerol molecule to another to form cardiolipin (CL) (diphosphatidylglycerol) and glycerol.</text>
</comment>
<dbReference type="HAMAP" id="MF_01916">
    <property type="entry name" value="Cardiolipin_synth_Cls"/>
    <property type="match status" value="1"/>
</dbReference>
<keyword evidence="6" id="KW-0677">Repeat</keyword>
<evidence type="ECO:0000256" key="7">
    <source>
        <dbReference type="ARBA" id="ARBA00022989"/>
    </source>
</evidence>
<accession>A0A7W5C7M8</accession>
<evidence type="ECO:0000256" key="6">
    <source>
        <dbReference type="ARBA" id="ARBA00022737"/>
    </source>
</evidence>
<dbReference type="CDD" id="cd09112">
    <property type="entry name" value="PLDc_CLS_2"/>
    <property type="match status" value="1"/>
</dbReference>
<evidence type="ECO:0000256" key="4">
    <source>
        <dbReference type="ARBA" id="ARBA00022679"/>
    </source>
</evidence>
<dbReference type="SUPFAM" id="SSF56024">
    <property type="entry name" value="Phospholipase D/nuclease"/>
    <property type="match status" value="2"/>
</dbReference>
<evidence type="ECO:0000256" key="10">
    <source>
        <dbReference type="ARBA" id="ARBA00023209"/>
    </source>
</evidence>
<evidence type="ECO:0000256" key="2">
    <source>
        <dbReference type="ARBA" id="ARBA00022475"/>
    </source>
</evidence>
<keyword evidence="8 13" id="KW-0443">Lipid metabolism</keyword>
<keyword evidence="3 13" id="KW-0444">Lipid biosynthesis</keyword>
<dbReference type="AlphaFoldDB" id="A0A7W5C7M8"/>
<feature type="active site" evidence="13">
    <location>
        <position position="417"/>
    </location>
</feature>
<keyword evidence="9 13" id="KW-0472">Membrane</keyword>
<feature type="active site" evidence="13">
    <location>
        <position position="415"/>
    </location>
</feature>
<feature type="active site" evidence="13">
    <location>
        <position position="239"/>
    </location>
</feature>
<dbReference type="PANTHER" id="PTHR21248:SF22">
    <property type="entry name" value="PHOSPHOLIPASE D"/>
    <property type="match status" value="1"/>
</dbReference>
<evidence type="ECO:0000313" key="16">
    <source>
        <dbReference type="EMBL" id="MBB3152660.1"/>
    </source>
</evidence>
<keyword evidence="7 13" id="KW-1133">Transmembrane helix</keyword>
<feature type="active site" evidence="13">
    <location>
        <position position="244"/>
    </location>
</feature>
<dbReference type="GO" id="GO:0032049">
    <property type="term" value="P:cardiolipin biosynthetic process"/>
    <property type="evidence" value="ECO:0007669"/>
    <property type="project" value="UniProtKB-UniRule"/>
</dbReference>
<dbReference type="InterPro" id="IPR030874">
    <property type="entry name" value="Cardiolipin_synth_Firmi"/>
</dbReference>
<comment type="catalytic activity">
    <reaction evidence="13">
        <text>2 a 1,2-diacyl-sn-glycero-3-phospho-(1'-sn-glycerol) = a cardiolipin + glycerol</text>
        <dbReference type="Rhea" id="RHEA:31451"/>
        <dbReference type="ChEBI" id="CHEBI:17754"/>
        <dbReference type="ChEBI" id="CHEBI:62237"/>
        <dbReference type="ChEBI" id="CHEBI:64716"/>
    </reaction>
</comment>
<evidence type="ECO:0000256" key="1">
    <source>
        <dbReference type="ARBA" id="ARBA00004651"/>
    </source>
</evidence>
<dbReference type="CDD" id="cd09110">
    <property type="entry name" value="PLDc_CLS_1"/>
    <property type="match status" value="1"/>
</dbReference>
<dbReference type="Pfam" id="PF13396">
    <property type="entry name" value="PLDc_N"/>
    <property type="match status" value="1"/>
</dbReference>
<dbReference type="InterPro" id="IPR022924">
    <property type="entry name" value="Cardiolipin_synthase"/>
</dbReference>
<evidence type="ECO:0000256" key="8">
    <source>
        <dbReference type="ARBA" id="ARBA00023098"/>
    </source>
</evidence>
<evidence type="ECO:0000256" key="12">
    <source>
        <dbReference type="ARBA" id="ARBA00057569"/>
    </source>
</evidence>
<dbReference type="RefSeq" id="WP_246431747.1">
    <property type="nucleotide sequence ID" value="NZ_CBCSLB010000006.1"/>
</dbReference>
<keyword evidence="2 13" id="KW-1003">Cell membrane</keyword>
<keyword evidence="5 13" id="KW-0812">Transmembrane</keyword>
<evidence type="ECO:0000256" key="11">
    <source>
        <dbReference type="ARBA" id="ARBA00023264"/>
    </source>
</evidence>
<keyword evidence="11 13" id="KW-1208">Phospholipid metabolism</keyword>
<feature type="domain" description="PLD phosphodiesterase" evidence="15">
    <location>
        <begin position="410"/>
        <end position="437"/>
    </location>
</feature>
<dbReference type="InterPro" id="IPR025202">
    <property type="entry name" value="PLD-like_dom"/>
</dbReference>
<evidence type="ECO:0000313" key="17">
    <source>
        <dbReference type="Proteomes" id="UP000518605"/>
    </source>
</evidence>
<evidence type="ECO:0000256" key="3">
    <source>
        <dbReference type="ARBA" id="ARBA00022516"/>
    </source>
</evidence>
<dbReference type="Pfam" id="PF13091">
    <property type="entry name" value="PLDc_2"/>
    <property type="match status" value="2"/>
</dbReference>
<keyword evidence="10 13" id="KW-0594">Phospholipid biosynthesis</keyword>
<reference evidence="16 17" key="1">
    <citation type="submission" date="2020-08" db="EMBL/GenBank/DDBJ databases">
        <title>Genomic Encyclopedia of Type Strains, Phase III (KMG-III): the genomes of soil and plant-associated and newly described type strains.</title>
        <authorList>
            <person name="Whitman W."/>
        </authorList>
    </citation>
    <scope>NUCLEOTIDE SEQUENCE [LARGE SCALE GENOMIC DNA]</scope>
    <source>
        <strain evidence="16 17">CECT 8234</strain>
    </source>
</reference>
<dbReference type="PROSITE" id="PS50035">
    <property type="entry name" value="PLD"/>
    <property type="match status" value="2"/>
</dbReference>
<dbReference type="InterPro" id="IPR027379">
    <property type="entry name" value="CLS_N"/>
</dbReference>
<dbReference type="PANTHER" id="PTHR21248">
    <property type="entry name" value="CARDIOLIPIN SYNTHASE"/>
    <property type="match status" value="1"/>
</dbReference>
<dbReference type="Proteomes" id="UP000518605">
    <property type="component" value="Unassembled WGS sequence"/>
</dbReference>
<gene>
    <name evidence="16" type="ORF">FHS16_002717</name>
</gene>
<sequence>MIALAFISDEVFIIQSAIMQNAYGIIMLLNIFLAITVIFLERRNASTTWAWLMVLFFIPVIGFVMYLILGQKVRKRKLYKLLGDSQRIIEHTIERQMRQLRDGEIAYTDPAMQSYQDMIYMNLKTSYALYTSNNAVEIYTEGNQKFDALLKDIEAARHHIHLVYYIVRDDELGRRLVKALAAKAAEGVEVKFLYDHIGSSGLPRRYFHELLAAGGQEAAFFPSRIPYLNLKINYRNHRKLVIIDGQTGYIGGFNIGDEYLGLNKHFGEWRDTHLRVQGNAVLQMQAQFLMDWNLAASGNVVLNELYFPIMGEELGTIGMQLVASGPDTEYQQIKDAYIKMIYAAKKTICLQTPYFVPDESLMTALKIASLSGVDVRIMLPSMPDHFFVYWATHSYLGELLVNGVKCYMFEKGFLHAKTLVIDGKVASVGTANLDIRSFKLNFEMNAFIYDTQTAAKLQRIFEDDMKVSMELTLAIYAERPLMNRFKESISRLLSPIL</sequence>
<comment type="similarity">
    <text evidence="13">Belongs to the phospholipase D family. Cardiolipin synthase subfamily.</text>
</comment>
<feature type="active site" evidence="13">
    <location>
        <position position="237"/>
    </location>
</feature>
<organism evidence="16 17">
    <name type="scientific">Paenibacillus endophyticus</name>
    <dbReference type="NCBI Taxonomy" id="1294268"/>
    <lineage>
        <taxon>Bacteria</taxon>
        <taxon>Bacillati</taxon>
        <taxon>Bacillota</taxon>
        <taxon>Bacilli</taxon>
        <taxon>Bacillales</taxon>
        <taxon>Paenibacillaceae</taxon>
        <taxon>Paenibacillus</taxon>
    </lineage>
</organism>
<dbReference type="InterPro" id="IPR001736">
    <property type="entry name" value="PLipase_D/transphosphatidylase"/>
</dbReference>
<dbReference type="Gene3D" id="3.30.870.10">
    <property type="entry name" value="Endonuclease Chain A"/>
    <property type="match status" value="2"/>
</dbReference>
<dbReference type="GO" id="GO:0005886">
    <property type="term" value="C:plasma membrane"/>
    <property type="evidence" value="ECO:0007669"/>
    <property type="project" value="UniProtKB-SubCell"/>
</dbReference>
<dbReference type="FunFam" id="3.30.870.10:FF:000021">
    <property type="entry name" value="Cardiolipin synthase"/>
    <property type="match status" value="1"/>
</dbReference>
<protein>
    <recommendedName>
        <fullName evidence="13 14">Cardiolipin synthase</fullName>
        <shortName evidence="13">CL synthase</shortName>
        <ecNumber evidence="13 14">2.7.8.-</ecNumber>
    </recommendedName>
</protein>
<comment type="subcellular location">
    <subcellularLocation>
        <location evidence="1 13">Cell membrane</location>
        <topology evidence="1 13">Multi-pass membrane protein</topology>
    </subcellularLocation>
</comment>
<dbReference type="NCBIfam" id="TIGR04265">
    <property type="entry name" value="bac_cardiolipin"/>
    <property type="match status" value="1"/>
</dbReference>
<proteinExistence type="inferred from homology"/>
<dbReference type="EC" id="2.7.8.-" evidence="13 14"/>
<dbReference type="GO" id="GO:0008808">
    <property type="term" value="F:cardiolipin synthase activity"/>
    <property type="evidence" value="ECO:0007669"/>
    <property type="project" value="UniProtKB-UniRule"/>
</dbReference>
<evidence type="ECO:0000259" key="15">
    <source>
        <dbReference type="PROSITE" id="PS50035"/>
    </source>
</evidence>
<dbReference type="FunFam" id="3.30.870.10:FF:000014">
    <property type="entry name" value="Cardiolipin synthase"/>
    <property type="match status" value="1"/>
</dbReference>
<feature type="transmembrane region" description="Helical" evidence="13">
    <location>
        <begin position="21"/>
        <end position="40"/>
    </location>
</feature>
<evidence type="ECO:0000256" key="9">
    <source>
        <dbReference type="ARBA" id="ARBA00023136"/>
    </source>
</evidence>
<dbReference type="EMBL" id="JACHXW010000007">
    <property type="protein sequence ID" value="MBB3152660.1"/>
    <property type="molecule type" value="Genomic_DNA"/>
</dbReference>
<evidence type="ECO:0000256" key="14">
    <source>
        <dbReference type="NCBIfam" id="TIGR04265"/>
    </source>
</evidence>
<feature type="active site" evidence="13">
    <location>
        <position position="422"/>
    </location>
</feature>
<feature type="domain" description="PLD phosphodiesterase" evidence="15">
    <location>
        <begin position="232"/>
        <end position="259"/>
    </location>
</feature>
<keyword evidence="17" id="KW-1185">Reference proteome</keyword>
<dbReference type="SMART" id="SM00155">
    <property type="entry name" value="PLDc"/>
    <property type="match status" value="2"/>
</dbReference>
<keyword evidence="4 13" id="KW-0808">Transferase</keyword>
<feature type="transmembrane region" description="Helical" evidence="13">
    <location>
        <begin position="46"/>
        <end position="69"/>
    </location>
</feature>
<evidence type="ECO:0000256" key="5">
    <source>
        <dbReference type="ARBA" id="ARBA00022692"/>
    </source>
</evidence>
<name>A0A7W5C7M8_9BACL</name>
<evidence type="ECO:0000256" key="13">
    <source>
        <dbReference type="HAMAP-Rule" id="MF_01916"/>
    </source>
</evidence>
<comment type="caution">
    <text evidence="16">The sequence shown here is derived from an EMBL/GenBank/DDBJ whole genome shotgun (WGS) entry which is preliminary data.</text>
</comment>